<dbReference type="EC" id="6.3.3.2" evidence="5"/>
<dbReference type="GO" id="GO:0009396">
    <property type="term" value="P:folic acid-containing compound biosynthetic process"/>
    <property type="evidence" value="ECO:0007669"/>
    <property type="project" value="TreeGrafter"/>
</dbReference>
<comment type="catalytic activity">
    <reaction evidence="5">
        <text>(6S)-5-formyl-5,6,7,8-tetrahydrofolate + ATP = (6R)-5,10-methenyltetrahydrofolate + ADP + phosphate</text>
        <dbReference type="Rhea" id="RHEA:10488"/>
        <dbReference type="ChEBI" id="CHEBI:30616"/>
        <dbReference type="ChEBI" id="CHEBI:43474"/>
        <dbReference type="ChEBI" id="CHEBI:57455"/>
        <dbReference type="ChEBI" id="CHEBI:57457"/>
        <dbReference type="ChEBI" id="CHEBI:456216"/>
        <dbReference type="EC" id="6.3.3.2"/>
    </reaction>
</comment>
<evidence type="ECO:0000256" key="5">
    <source>
        <dbReference type="RuleBase" id="RU361279"/>
    </source>
</evidence>
<dbReference type="EMBL" id="JACOPP010000026">
    <property type="protein sequence ID" value="MBC5734822.1"/>
    <property type="molecule type" value="Genomic_DNA"/>
</dbReference>
<organism evidence="6 7">
    <name type="scientific">Lawsonibacter hominis</name>
    <dbReference type="NCBI Taxonomy" id="2763053"/>
    <lineage>
        <taxon>Bacteria</taxon>
        <taxon>Bacillati</taxon>
        <taxon>Bacillota</taxon>
        <taxon>Clostridia</taxon>
        <taxon>Eubacteriales</taxon>
        <taxon>Oscillospiraceae</taxon>
        <taxon>Lawsonibacter</taxon>
    </lineage>
</organism>
<keyword evidence="2 4" id="KW-0547">Nucleotide-binding</keyword>
<evidence type="ECO:0000313" key="6">
    <source>
        <dbReference type="EMBL" id="MBC5734822.1"/>
    </source>
</evidence>
<feature type="binding site" evidence="4">
    <location>
        <begin position="136"/>
        <end position="144"/>
    </location>
    <ligand>
        <name>ATP</name>
        <dbReference type="ChEBI" id="CHEBI:30616"/>
    </ligand>
</feature>
<evidence type="ECO:0000256" key="1">
    <source>
        <dbReference type="ARBA" id="ARBA00010638"/>
    </source>
</evidence>
<dbReference type="PANTHER" id="PTHR23407:SF1">
    <property type="entry name" value="5-FORMYLTETRAHYDROFOLATE CYCLO-LIGASE"/>
    <property type="match status" value="1"/>
</dbReference>
<keyword evidence="3 4" id="KW-0067">ATP-binding</keyword>
<name>A0A8J6M6C0_9FIRM</name>
<proteinExistence type="inferred from homology"/>
<feature type="binding site" evidence="4">
    <location>
        <position position="59"/>
    </location>
    <ligand>
        <name>substrate</name>
    </ligand>
</feature>
<comment type="caution">
    <text evidence="6">The sequence shown here is derived from an EMBL/GenBank/DDBJ whole genome shotgun (WGS) entry which is preliminary data.</text>
</comment>
<dbReference type="Pfam" id="PF01812">
    <property type="entry name" value="5-FTHF_cyc-lig"/>
    <property type="match status" value="1"/>
</dbReference>
<gene>
    <name evidence="6" type="ORF">H8S57_13975</name>
</gene>
<keyword evidence="5" id="KW-0460">Magnesium</keyword>
<dbReference type="GO" id="GO:0005524">
    <property type="term" value="F:ATP binding"/>
    <property type="evidence" value="ECO:0007669"/>
    <property type="project" value="UniProtKB-KW"/>
</dbReference>
<evidence type="ECO:0000256" key="2">
    <source>
        <dbReference type="ARBA" id="ARBA00022741"/>
    </source>
</evidence>
<dbReference type="AlphaFoldDB" id="A0A8J6M6C0"/>
<dbReference type="InterPro" id="IPR024185">
    <property type="entry name" value="FTHF_cligase-like_sf"/>
</dbReference>
<dbReference type="RefSeq" id="WP_186908648.1">
    <property type="nucleotide sequence ID" value="NZ_JACOPP010000026.1"/>
</dbReference>
<dbReference type="SUPFAM" id="SSF100950">
    <property type="entry name" value="NagB/RpiA/CoA transferase-like"/>
    <property type="match status" value="1"/>
</dbReference>
<dbReference type="GO" id="GO:0035999">
    <property type="term" value="P:tetrahydrofolate interconversion"/>
    <property type="evidence" value="ECO:0007669"/>
    <property type="project" value="TreeGrafter"/>
</dbReference>
<evidence type="ECO:0000256" key="3">
    <source>
        <dbReference type="ARBA" id="ARBA00022840"/>
    </source>
</evidence>
<protein>
    <recommendedName>
        <fullName evidence="5">5-formyltetrahydrofolate cyclo-ligase</fullName>
        <ecNumber evidence="5">6.3.3.2</ecNumber>
    </recommendedName>
</protein>
<dbReference type="PANTHER" id="PTHR23407">
    <property type="entry name" value="ATPASE INHIBITOR/5-FORMYLTETRAHYDROFOLATE CYCLO-LIGASE"/>
    <property type="match status" value="1"/>
</dbReference>
<feature type="binding site" evidence="4">
    <location>
        <begin position="8"/>
        <end position="12"/>
    </location>
    <ligand>
        <name>ATP</name>
        <dbReference type="ChEBI" id="CHEBI:30616"/>
    </ligand>
</feature>
<keyword evidence="7" id="KW-1185">Reference proteome</keyword>
<comment type="similarity">
    <text evidence="1 5">Belongs to the 5-formyltetrahydrofolate cyclo-ligase family.</text>
</comment>
<dbReference type="InterPro" id="IPR002698">
    <property type="entry name" value="FTHF_cligase"/>
</dbReference>
<dbReference type="Gene3D" id="3.40.50.10420">
    <property type="entry name" value="NagB/RpiA/CoA transferase-like"/>
    <property type="match status" value="1"/>
</dbReference>
<reference evidence="6" key="1">
    <citation type="submission" date="2020-08" db="EMBL/GenBank/DDBJ databases">
        <title>Genome public.</title>
        <authorList>
            <person name="Liu C."/>
            <person name="Sun Q."/>
        </authorList>
    </citation>
    <scope>NUCLEOTIDE SEQUENCE</scope>
    <source>
        <strain evidence="6">NSJ-51</strain>
    </source>
</reference>
<keyword evidence="6" id="KW-0436">Ligase</keyword>
<dbReference type="Proteomes" id="UP000661435">
    <property type="component" value="Unassembled WGS sequence"/>
</dbReference>
<accession>A0A8J6M6C0</accession>
<keyword evidence="5" id="KW-0479">Metal-binding</keyword>
<evidence type="ECO:0000256" key="4">
    <source>
        <dbReference type="PIRSR" id="PIRSR006806-1"/>
    </source>
</evidence>
<evidence type="ECO:0000313" key="7">
    <source>
        <dbReference type="Proteomes" id="UP000661435"/>
    </source>
</evidence>
<dbReference type="NCBIfam" id="TIGR02727">
    <property type="entry name" value="MTHFS_bact"/>
    <property type="match status" value="1"/>
</dbReference>
<sequence>MKSITADKAALRRQVRAYGRALSPEARRASDDALLSRFLSLPQVAAADTLLLYHGMGAEPDTARLIPPLLELGKRLALPRCLPERRLEARLIRADTVLIPHAFGMLEPGEDCPAVDAGRITLALIPGLAFDRSGGRLGQGGGYYDRWLPGFGGIRVALCRGALLFDALPRQAHDALVHLVVTEDGLYGPSAPDAAKAGPAGPASARSLR</sequence>
<dbReference type="GO" id="GO:0046872">
    <property type="term" value="F:metal ion binding"/>
    <property type="evidence" value="ECO:0007669"/>
    <property type="project" value="UniProtKB-KW"/>
</dbReference>
<comment type="cofactor">
    <cofactor evidence="5">
        <name>Mg(2+)</name>
        <dbReference type="ChEBI" id="CHEBI:18420"/>
    </cofactor>
</comment>
<dbReference type="PIRSF" id="PIRSF006806">
    <property type="entry name" value="FTHF_cligase"/>
    <property type="match status" value="1"/>
</dbReference>
<dbReference type="GO" id="GO:0030272">
    <property type="term" value="F:5-formyltetrahydrofolate cyclo-ligase activity"/>
    <property type="evidence" value="ECO:0007669"/>
    <property type="project" value="UniProtKB-EC"/>
</dbReference>
<dbReference type="InterPro" id="IPR037171">
    <property type="entry name" value="NagB/RpiA_transferase-like"/>
</dbReference>